<dbReference type="Pfam" id="PF00134">
    <property type="entry name" value="Cyclin_N"/>
    <property type="match status" value="1"/>
</dbReference>
<dbReference type="FunCoup" id="B3RV74">
    <property type="interactions" value="1229"/>
</dbReference>
<dbReference type="GO" id="GO:1900087">
    <property type="term" value="P:positive regulation of G1/S transition of mitotic cell cycle"/>
    <property type="evidence" value="ECO:0000318"/>
    <property type="project" value="GO_Central"/>
</dbReference>
<dbReference type="InterPro" id="IPR039361">
    <property type="entry name" value="Cyclin"/>
</dbReference>
<accession>B3RV74</accession>
<dbReference type="CDD" id="cd20519">
    <property type="entry name" value="CYCLIN_CCNE_rpt1"/>
    <property type="match status" value="1"/>
</dbReference>
<dbReference type="GO" id="GO:0097134">
    <property type="term" value="C:cyclin E1-CDK2 complex"/>
    <property type="evidence" value="ECO:0000318"/>
    <property type="project" value="GO_Central"/>
</dbReference>
<dbReference type="Gene3D" id="1.10.472.10">
    <property type="entry name" value="Cyclin-like"/>
    <property type="match status" value="2"/>
</dbReference>
<evidence type="ECO:0000313" key="7">
    <source>
        <dbReference type="EMBL" id="EDV25452.1"/>
    </source>
</evidence>
<feature type="domain" description="Cyclin C-terminal" evidence="6">
    <location>
        <begin position="137"/>
        <end position="266"/>
    </location>
</feature>
<evidence type="ECO:0000256" key="3">
    <source>
        <dbReference type="ARBA" id="ARBA00023306"/>
    </source>
</evidence>
<gene>
    <name evidence="7" type="ORF">TRIADDRAFT_15757</name>
</gene>
<dbReference type="GO" id="GO:0005737">
    <property type="term" value="C:cytoplasm"/>
    <property type="evidence" value="ECO:0000318"/>
    <property type="project" value="GO_Central"/>
</dbReference>
<dbReference type="CDD" id="cd20520">
    <property type="entry name" value="CYCLIN_CCNE_rpt2"/>
    <property type="match status" value="1"/>
</dbReference>
<dbReference type="EMBL" id="DS985244">
    <property type="protein sequence ID" value="EDV25452.1"/>
    <property type="molecule type" value="Genomic_DNA"/>
</dbReference>
<evidence type="ECO:0000313" key="8">
    <source>
        <dbReference type="Proteomes" id="UP000009022"/>
    </source>
</evidence>
<dbReference type="STRING" id="10228.B3RV74"/>
<dbReference type="GO" id="GO:0005634">
    <property type="term" value="C:nucleus"/>
    <property type="evidence" value="ECO:0000318"/>
    <property type="project" value="GO_Central"/>
</dbReference>
<dbReference type="PANTHER" id="PTHR10177">
    <property type="entry name" value="CYCLINS"/>
    <property type="match status" value="1"/>
</dbReference>
<dbReference type="SMART" id="SM01332">
    <property type="entry name" value="Cyclin_C"/>
    <property type="match status" value="1"/>
</dbReference>
<organism evidence="7 8">
    <name type="scientific">Trichoplax adhaerens</name>
    <name type="common">Trichoplax reptans</name>
    <dbReference type="NCBI Taxonomy" id="10228"/>
    <lineage>
        <taxon>Eukaryota</taxon>
        <taxon>Metazoa</taxon>
        <taxon>Placozoa</taxon>
        <taxon>Uniplacotomia</taxon>
        <taxon>Trichoplacea</taxon>
        <taxon>Trichoplacidae</taxon>
        <taxon>Trichoplax</taxon>
    </lineage>
</organism>
<feature type="non-terminal residue" evidence="7">
    <location>
        <position position="1"/>
    </location>
</feature>
<evidence type="ECO:0000259" key="6">
    <source>
        <dbReference type="SMART" id="SM01332"/>
    </source>
</evidence>
<dbReference type="GO" id="GO:0051301">
    <property type="term" value="P:cell division"/>
    <property type="evidence" value="ECO:0007669"/>
    <property type="project" value="UniProtKB-KW"/>
</dbReference>
<dbReference type="InterPro" id="IPR004367">
    <property type="entry name" value="Cyclin_C-dom"/>
</dbReference>
<evidence type="ECO:0000256" key="2">
    <source>
        <dbReference type="ARBA" id="ARBA00023127"/>
    </source>
</evidence>
<feature type="non-terminal residue" evidence="7">
    <location>
        <position position="270"/>
    </location>
</feature>
<dbReference type="InterPro" id="IPR036915">
    <property type="entry name" value="Cyclin-like_sf"/>
</dbReference>
<dbReference type="AlphaFoldDB" id="B3RV74"/>
<dbReference type="InParanoid" id="B3RV74"/>
<dbReference type="SUPFAM" id="SSF47954">
    <property type="entry name" value="Cyclin-like"/>
    <property type="match status" value="2"/>
</dbReference>
<dbReference type="GO" id="GO:0005815">
    <property type="term" value="C:microtubule organizing center"/>
    <property type="evidence" value="ECO:0000318"/>
    <property type="project" value="GO_Central"/>
</dbReference>
<dbReference type="KEGG" id="tad:TRIADDRAFT_15757"/>
<protein>
    <submittedName>
        <fullName evidence="7">Uncharacterized protein</fullName>
    </submittedName>
</protein>
<keyword evidence="3" id="KW-0131">Cell cycle</keyword>
<dbReference type="OMA" id="TPPKRKC"/>
<dbReference type="SMART" id="SM00385">
    <property type="entry name" value="CYCLIN"/>
    <property type="match status" value="1"/>
</dbReference>
<dbReference type="InterPro" id="IPR006671">
    <property type="entry name" value="Cyclin_N"/>
</dbReference>
<dbReference type="Proteomes" id="UP000009022">
    <property type="component" value="Unassembled WGS sequence"/>
</dbReference>
<evidence type="ECO:0000259" key="5">
    <source>
        <dbReference type="SMART" id="SM00385"/>
    </source>
</evidence>
<comment type="similarity">
    <text evidence="4">Belongs to the cyclin family.</text>
</comment>
<dbReference type="PhylomeDB" id="B3RV74"/>
<dbReference type="HOGENOM" id="CLU_020695_8_1_1"/>
<dbReference type="GO" id="GO:0000082">
    <property type="term" value="P:G1/S transition of mitotic cell cycle"/>
    <property type="evidence" value="ECO:0000318"/>
    <property type="project" value="GO_Central"/>
</dbReference>
<reference evidence="7 8" key="1">
    <citation type="journal article" date="2008" name="Nature">
        <title>The Trichoplax genome and the nature of placozoans.</title>
        <authorList>
            <person name="Srivastava M."/>
            <person name="Begovic E."/>
            <person name="Chapman J."/>
            <person name="Putnam N.H."/>
            <person name="Hellsten U."/>
            <person name="Kawashima T."/>
            <person name="Kuo A."/>
            <person name="Mitros T."/>
            <person name="Salamov A."/>
            <person name="Carpenter M.L."/>
            <person name="Signorovitch A.Y."/>
            <person name="Moreno M.A."/>
            <person name="Kamm K."/>
            <person name="Grimwood J."/>
            <person name="Schmutz J."/>
            <person name="Shapiro H."/>
            <person name="Grigoriev I.V."/>
            <person name="Buss L.W."/>
            <person name="Schierwater B."/>
            <person name="Dellaporta S.L."/>
            <person name="Rokhsar D.S."/>
        </authorList>
    </citation>
    <scope>NUCLEOTIDE SEQUENCE [LARGE SCALE GENOMIC DNA]</scope>
    <source>
        <strain evidence="7 8">Grell-BS-1999</strain>
    </source>
</reference>
<dbReference type="eggNOG" id="KOG0655">
    <property type="taxonomic scope" value="Eukaryota"/>
</dbReference>
<keyword evidence="2 4" id="KW-0195">Cyclin</keyword>
<evidence type="ECO:0000256" key="1">
    <source>
        <dbReference type="ARBA" id="ARBA00022618"/>
    </source>
</evidence>
<keyword evidence="8" id="KW-1185">Reference proteome</keyword>
<name>B3RV74_TRIAD</name>
<proteinExistence type="inferred from homology"/>
<dbReference type="CTD" id="6753191"/>
<dbReference type="RefSeq" id="XP_002111485.1">
    <property type="nucleotide sequence ID" value="XM_002111449.1"/>
</dbReference>
<sequence length="270" mass="31570">LSWADRKEVWQVMIENDNNFKRSPDCFDRHPNLVPNMRGILLDWMMEVCESFKMQRETFYMAMDYLDRYLSLSDNILKQKLQLIGTTCLFIAAKIEEIQPPQVSEFAYVTDSACSEDDIIKLELQLLQTLEFQLSPVTVTSWLNVYVQLFNIKLSSQEPVGDMLYPTYCGDLYMKAIRLIDLCILDSWCLMHSYRSIAASAFYLIAPSKQLAIDCTGYLWENLTSCISWMMPKYETVKKYCTSYEIQTINNIPKLDLHRIQTHHVDLTLL</sequence>
<feature type="domain" description="Cyclin-like" evidence="5">
    <location>
        <begin position="43"/>
        <end position="128"/>
    </location>
</feature>
<dbReference type="InterPro" id="IPR013763">
    <property type="entry name" value="Cyclin-like_dom"/>
</dbReference>
<dbReference type="FunFam" id="1.10.472.10:FF:000001">
    <property type="entry name" value="G2/mitotic-specific cyclin"/>
    <property type="match status" value="1"/>
</dbReference>
<dbReference type="GeneID" id="6753191"/>
<dbReference type="InterPro" id="IPR048258">
    <property type="entry name" value="Cyclins_cyclin-box"/>
</dbReference>
<dbReference type="GO" id="GO:0016538">
    <property type="term" value="F:cyclin-dependent protein serine/threonine kinase regulator activity"/>
    <property type="evidence" value="ECO:0000318"/>
    <property type="project" value="GO_Central"/>
</dbReference>
<dbReference type="PROSITE" id="PS00292">
    <property type="entry name" value="CYCLINS"/>
    <property type="match status" value="1"/>
</dbReference>
<keyword evidence="1" id="KW-0132">Cell division</keyword>
<dbReference type="OrthoDB" id="5590282at2759"/>
<evidence type="ECO:0000256" key="4">
    <source>
        <dbReference type="RuleBase" id="RU000383"/>
    </source>
</evidence>